<protein>
    <recommendedName>
        <fullName evidence="2">Cyclic nucleotide-binding domain-containing protein</fullName>
    </recommendedName>
</protein>
<feature type="domain" description="Cyclic nucleotide-binding" evidence="2">
    <location>
        <begin position="97"/>
        <end position="222"/>
    </location>
</feature>
<name>A0A6P4J306_DROKI</name>
<dbReference type="InterPro" id="IPR014710">
    <property type="entry name" value="RmlC-like_jellyroll"/>
</dbReference>
<evidence type="ECO:0000256" key="1">
    <source>
        <dbReference type="SAM" id="MobiDB-lite"/>
    </source>
</evidence>
<feature type="region of interest" description="Disordered" evidence="1">
    <location>
        <begin position="359"/>
        <end position="391"/>
    </location>
</feature>
<evidence type="ECO:0000313" key="4">
    <source>
        <dbReference type="RefSeq" id="XP_017028908.1"/>
    </source>
</evidence>
<dbReference type="SMART" id="SM00100">
    <property type="entry name" value="cNMP"/>
    <property type="match status" value="1"/>
</dbReference>
<organism evidence="3 4">
    <name type="scientific">Drosophila kikkawai</name>
    <name type="common">Fruit fly</name>
    <dbReference type="NCBI Taxonomy" id="30033"/>
    <lineage>
        <taxon>Eukaryota</taxon>
        <taxon>Metazoa</taxon>
        <taxon>Ecdysozoa</taxon>
        <taxon>Arthropoda</taxon>
        <taxon>Hexapoda</taxon>
        <taxon>Insecta</taxon>
        <taxon>Pterygota</taxon>
        <taxon>Neoptera</taxon>
        <taxon>Endopterygota</taxon>
        <taxon>Diptera</taxon>
        <taxon>Brachycera</taxon>
        <taxon>Muscomorpha</taxon>
        <taxon>Ephydroidea</taxon>
        <taxon>Drosophilidae</taxon>
        <taxon>Drosophila</taxon>
        <taxon>Sophophora</taxon>
    </lineage>
</organism>
<dbReference type="Gene3D" id="2.60.120.10">
    <property type="entry name" value="Jelly Rolls"/>
    <property type="match status" value="2"/>
</dbReference>
<dbReference type="RefSeq" id="XP_017028908.1">
    <property type="nucleotide sequence ID" value="XM_017173419.3"/>
</dbReference>
<dbReference type="CDD" id="cd00038">
    <property type="entry name" value="CAP_ED"/>
    <property type="match status" value="1"/>
</dbReference>
<dbReference type="InterPro" id="IPR000595">
    <property type="entry name" value="cNMP-bd_dom"/>
</dbReference>
<proteinExistence type="predicted"/>
<dbReference type="Pfam" id="PF00027">
    <property type="entry name" value="cNMP_binding"/>
    <property type="match status" value="1"/>
</dbReference>
<dbReference type="AlphaFoldDB" id="A0A6P4J306"/>
<dbReference type="GeneID" id="108079169"/>
<gene>
    <name evidence="4" type="primary">LOC108079169</name>
</gene>
<keyword evidence="3" id="KW-1185">Reference proteome</keyword>
<dbReference type="InterPro" id="IPR018490">
    <property type="entry name" value="cNMP-bd_dom_sf"/>
</dbReference>
<feature type="region of interest" description="Disordered" evidence="1">
    <location>
        <begin position="404"/>
        <end position="440"/>
    </location>
</feature>
<evidence type="ECO:0000259" key="2">
    <source>
        <dbReference type="PROSITE" id="PS50042"/>
    </source>
</evidence>
<dbReference type="PANTHER" id="PTHR23011">
    <property type="entry name" value="CYCLIC NUCLEOTIDE-BINDING DOMAIN CONTAINING PROTEIN"/>
    <property type="match status" value="1"/>
</dbReference>
<dbReference type="OrthoDB" id="166212at2759"/>
<evidence type="ECO:0000313" key="3">
    <source>
        <dbReference type="Proteomes" id="UP001652661"/>
    </source>
</evidence>
<dbReference type="OMA" id="YGTIQQF"/>
<dbReference type="PROSITE" id="PS50042">
    <property type="entry name" value="CNMP_BINDING_3"/>
    <property type="match status" value="1"/>
</dbReference>
<reference evidence="4" key="1">
    <citation type="submission" date="2025-08" db="UniProtKB">
        <authorList>
            <consortium name="RefSeq"/>
        </authorList>
    </citation>
    <scope>IDENTIFICATION</scope>
    <source>
        <strain evidence="4">14028-0561.14</strain>
        <tissue evidence="4">Whole fly</tissue>
    </source>
</reference>
<feature type="compositionally biased region" description="Low complexity" evidence="1">
    <location>
        <begin position="412"/>
        <end position="434"/>
    </location>
</feature>
<dbReference type="PANTHER" id="PTHR23011:SF41">
    <property type="entry name" value="CYCLIC NUCLEOTIDE-BINDING DOMAIN-CONTAINING PROTEIN"/>
    <property type="match status" value="1"/>
</dbReference>
<dbReference type="Proteomes" id="UP001652661">
    <property type="component" value="Chromosome X"/>
</dbReference>
<sequence>MSKRQRDAFGGPNKKAAKNRFRKLVRNVILNMQWLNEAAEDTGISLNVKKNVAMSVRQKRKVGMMTMAEKSLLRTPHHTRTVDERKKLCNILANLACFSKFAPKVRARLVPHIKFMAVNPGRTIMNEGDIPVTIYFIIAGEVEMSRNVYNKATKLFELHSEAIFGPGDCIGDIDVLENSPRTNTYVATSNCELLVVYKNTYEQVLQQSMQKLWQEKKDALKALDYFEFFNEEQIVNACKYANIHQFDTLETIYTEDQGSMSSVYFVLSGECVILQCLHMKVNLVNREKVYQLAKVTKMLSVDEIAKDKNEAYFDVQDYVMTTSSDDEKSQNKTRGLRKMGLQEIQKGCADMNRTIIRRSTKTEGLRPKARRNTRNWEKENEGAGGKPKRKRELYERYLTGMVEGEEEEGYDLSESQDSSHSLSTLHSSVSSELNVENETEGSEIFTATNESHGSVHTRDSGDDLDKDRYETHFIDVGSLSYGGIFGLGEKMAHRVIMARTTVQCILIPRFWLLEAAQNPGNLWQRKRFYIECNIPTREALFKNFLKTRKWEKFRHDYIQEILASTTLTRFTKVEDIPIISRIVETRADDV</sequence>
<accession>A0A6P4J306</accession>
<dbReference type="SUPFAM" id="SSF51206">
    <property type="entry name" value="cAMP-binding domain-like"/>
    <property type="match status" value="2"/>
</dbReference>